<dbReference type="Gene3D" id="3.40.50.300">
    <property type="entry name" value="P-loop containing nucleotide triphosphate hydrolases"/>
    <property type="match status" value="1"/>
</dbReference>
<keyword evidence="2 3" id="KW-0342">GTP-binding</keyword>
<organism evidence="6 7">
    <name type="scientific">Fusarium avenaceum</name>
    <dbReference type="NCBI Taxonomy" id="40199"/>
    <lineage>
        <taxon>Eukaryota</taxon>
        <taxon>Fungi</taxon>
        <taxon>Dikarya</taxon>
        <taxon>Ascomycota</taxon>
        <taxon>Pezizomycotina</taxon>
        <taxon>Sordariomycetes</taxon>
        <taxon>Hypocreomycetidae</taxon>
        <taxon>Hypocreales</taxon>
        <taxon>Nectriaceae</taxon>
        <taxon>Fusarium</taxon>
        <taxon>Fusarium tricinctum species complex</taxon>
    </lineage>
</organism>
<evidence type="ECO:0000259" key="5">
    <source>
        <dbReference type="PROSITE" id="PS51719"/>
    </source>
</evidence>
<dbReference type="InterPro" id="IPR030379">
    <property type="entry name" value="G_SEPTIN_dom"/>
</dbReference>
<feature type="region of interest" description="Disordered" evidence="4">
    <location>
        <begin position="563"/>
        <end position="594"/>
    </location>
</feature>
<dbReference type="Proteomes" id="UP000782241">
    <property type="component" value="Unassembled WGS sequence"/>
</dbReference>
<feature type="region of interest" description="Disordered" evidence="4">
    <location>
        <begin position="125"/>
        <end position="194"/>
    </location>
</feature>
<sequence>MVFLVENQHFLQSLKSIMALDLMQHVRARTRSVHFDRGLLFMASPPLAESSPKTSRDSKRTISLPLGPDDEILSPPSSPRPSTVRHYRSMLDVDAQVPPTLSPMQPMSFDELYVDGVPNETIANLSAQHGKSDSKDITRKELSRSDRRHTSSHYSTSQAPPPSPGSESPALAPSASPVNVPSQPPPTTDNRNIVRRKLTGYVGFANLPNQWHRKSVRKGFNFNVMVVGESGLGKSTLVNTLFNTSLYPPKERKGPSLDIIPKTVTIQSISADIEEAGVRLRLTVVDTPGFGDFVNNDESWRPIVDNIEQRFDSYLDAENKVNRMNIVDNRIHACVFFIQPTGHSLKPLDIEVMRRLHTKVNLIPVIAKADTLTDEEIAAFKSRILADIKHHGIQIFEGPRYELDDEETIAENNEIMSKVPFAVVGANNEITSADGRKIRGRAYPWGIIEVDNEEHCDFVKLRQMLIRTHMEELKEHTNNQLYENYRTDKLLAMGVSQDPSVFKEVNPAVKQEEERALHEQKLAKMEAEMKMVFQQKVAEKESKLKQSEEELYARHKEMKEQLDRQRLELEDKKQRVESGRPLEKEGKRKGFSLR</sequence>
<dbReference type="GO" id="GO:0005938">
    <property type="term" value="C:cell cortex"/>
    <property type="evidence" value="ECO:0007669"/>
    <property type="project" value="UniProtKB-ARBA"/>
</dbReference>
<dbReference type="FunFam" id="3.40.50.300:FF:000196">
    <property type="entry name" value="Cell division control 3"/>
    <property type="match status" value="1"/>
</dbReference>
<dbReference type="CDD" id="cd01850">
    <property type="entry name" value="CDC_Septin"/>
    <property type="match status" value="1"/>
</dbReference>
<accession>A0A9P7KV96</accession>
<dbReference type="InterPro" id="IPR027417">
    <property type="entry name" value="P-loop_NTPase"/>
</dbReference>
<feature type="region of interest" description="Disordered" evidence="4">
    <location>
        <begin position="46"/>
        <end position="84"/>
    </location>
</feature>
<dbReference type="GO" id="GO:0032156">
    <property type="term" value="C:septin cytoskeleton"/>
    <property type="evidence" value="ECO:0007669"/>
    <property type="project" value="UniProtKB-ARBA"/>
</dbReference>
<proteinExistence type="inferred from homology"/>
<evidence type="ECO:0000256" key="2">
    <source>
        <dbReference type="ARBA" id="ARBA00023134"/>
    </source>
</evidence>
<evidence type="ECO:0000313" key="6">
    <source>
        <dbReference type="EMBL" id="KAG5662984.1"/>
    </source>
</evidence>
<feature type="domain" description="Septin-type G" evidence="5">
    <location>
        <begin position="218"/>
        <end position="492"/>
    </location>
</feature>
<comment type="similarity">
    <text evidence="3">Belongs to the TRAFAC class TrmE-Era-EngA-EngB-Septin-like GTPase superfamily. Septin GTPase family.</text>
</comment>
<feature type="compositionally biased region" description="Basic and acidic residues" evidence="4">
    <location>
        <begin position="130"/>
        <end position="149"/>
    </location>
</feature>
<dbReference type="PANTHER" id="PTHR18884">
    <property type="entry name" value="SEPTIN"/>
    <property type="match status" value="1"/>
</dbReference>
<protein>
    <recommendedName>
        <fullName evidence="5">Septin-type G domain-containing protein</fullName>
    </recommendedName>
</protein>
<evidence type="ECO:0000256" key="3">
    <source>
        <dbReference type="RuleBase" id="RU004560"/>
    </source>
</evidence>
<gene>
    <name evidence="6" type="ORF">KAF25_000920</name>
</gene>
<dbReference type="GO" id="GO:0005525">
    <property type="term" value="F:GTP binding"/>
    <property type="evidence" value="ECO:0007669"/>
    <property type="project" value="UniProtKB-KW"/>
</dbReference>
<comment type="caution">
    <text evidence="6">The sequence shown here is derived from an EMBL/GenBank/DDBJ whole genome shotgun (WGS) entry which is preliminary data.</text>
</comment>
<evidence type="ECO:0000313" key="7">
    <source>
        <dbReference type="Proteomes" id="UP000782241"/>
    </source>
</evidence>
<dbReference type="SUPFAM" id="SSF52540">
    <property type="entry name" value="P-loop containing nucleoside triphosphate hydrolases"/>
    <property type="match status" value="1"/>
</dbReference>
<dbReference type="AlphaFoldDB" id="A0A9P7KV96"/>
<name>A0A9P7KV96_9HYPO</name>
<keyword evidence="7" id="KW-1185">Reference proteome</keyword>
<dbReference type="InterPro" id="IPR016491">
    <property type="entry name" value="Septin"/>
</dbReference>
<evidence type="ECO:0000256" key="1">
    <source>
        <dbReference type="ARBA" id="ARBA00022741"/>
    </source>
</evidence>
<feature type="compositionally biased region" description="Basic and acidic residues" evidence="4">
    <location>
        <begin position="563"/>
        <end position="588"/>
    </location>
</feature>
<evidence type="ECO:0000256" key="4">
    <source>
        <dbReference type="SAM" id="MobiDB-lite"/>
    </source>
</evidence>
<feature type="compositionally biased region" description="Low complexity" evidence="4">
    <location>
        <begin position="165"/>
        <end position="181"/>
    </location>
</feature>
<dbReference type="PROSITE" id="PS51719">
    <property type="entry name" value="G_SEPTIN"/>
    <property type="match status" value="1"/>
</dbReference>
<reference evidence="6" key="1">
    <citation type="submission" date="2021-04" db="EMBL/GenBank/DDBJ databases">
        <title>Draft genome of Fusarium avenaceum strain F156N33, isolated from an atmospheric sample in Virginia.</title>
        <authorList>
            <person name="Yang S."/>
            <person name="Vinatzer B.A."/>
            <person name="Coleman J."/>
        </authorList>
    </citation>
    <scope>NUCLEOTIDE SEQUENCE</scope>
    <source>
        <strain evidence="6">F156N33</strain>
    </source>
</reference>
<dbReference type="EMBL" id="JAGPUO010000004">
    <property type="protein sequence ID" value="KAG5662984.1"/>
    <property type="molecule type" value="Genomic_DNA"/>
</dbReference>
<dbReference type="Pfam" id="PF00735">
    <property type="entry name" value="Septin"/>
    <property type="match status" value="1"/>
</dbReference>
<keyword evidence="1 3" id="KW-0547">Nucleotide-binding</keyword>